<name>A0A8J3Q3Z7_9ACTN</name>
<dbReference type="InterPro" id="IPR042197">
    <property type="entry name" value="Apaf_helical"/>
</dbReference>
<sequence>MPIGPSVAHDVLATLCRDLRLVWEQAGGPSVRCLAIAVGLGKSQVGAILRGRIRRPPDWQVLRAMVEAIYLHARQRGRLPCLSISSGVDEYWRPRYAMVEHAFSQPADPAPAPRHIPRQLPSAVFAFAGREGELAELDKLLETRDHQATHLRIGVVAGLSGVGKTMLALHWAHSHLSHFPDGQLYLDLHGYDAAEPMSPGDAAATLLRLIEGPDRQLPKEVGERAALYRSLVAGRRMLVVLDNVRSVEQVRPLLPGTASCLVIVTSRDSLVGLVARDGARRIDLDLLPLEDAVKLLAALIGERVNAESGAARQLAERCARLPLALRVVAEYVASRPERTLAQLLAELDGSTVLRLLAAGTGERAAVSAMLSWSYRHLPAAMGHIFRLVGVRSGPDLDTHAIAGLTDSTVEQARRHLDRRAVSRPARQIT</sequence>
<organism evidence="2 3">
    <name type="scientific">Rhizocola hellebori</name>
    <dbReference type="NCBI Taxonomy" id="1392758"/>
    <lineage>
        <taxon>Bacteria</taxon>
        <taxon>Bacillati</taxon>
        <taxon>Actinomycetota</taxon>
        <taxon>Actinomycetes</taxon>
        <taxon>Micromonosporales</taxon>
        <taxon>Micromonosporaceae</taxon>
        <taxon>Rhizocola</taxon>
    </lineage>
</organism>
<dbReference type="EMBL" id="BONY01000007">
    <property type="protein sequence ID" value="GIH03329.1"/>
    <property type="molecule type" value="Genomic_DNA"/>
</dbReference>
<dbReference type="InterPro" id="IPR027417">
    <property type="entry name" value="P-loop_NTPase"/>
</dbReference>
<dbReference type="Gene3D" id="3.40.50.300">
    <property type="entry name" value="P-loop containing nucleotide triphosphate hydrolases"/>
    <property type="match status" value="1"/>
</dbReference>
<protein>
    <recommendedName>
        <fullName evidence="1">NB-ARC domain-containing protein</fullName>
    </recommendedName>
</protein>
<dbReference type="RefSeq" id="WP_203907251.1">
    <property type="nucleotide sequence ID" value="NZ_BONY01000007.1"/>
</dbReference>
<reference evidence="2" key="1">
    <citation type="submission" date="2021-01" db="EMBL/GenBank/DDBJ databases">
        <title>Whole genome shotgun sequence of Rhizocola hellebori NBRC 109834.</title>
        <authorList>
            <person name="Komaki H."/>
            <person name="Tamura T."/>
        </authorList>
    </citation>
    <scope>NUCLEOTIDE SEQUENCE</scope>
    <source>
        <strain evidence="2">NBRC 109834</strain>
    </source>
</reference>
<dbReference type="GO" id="GO:0043531">
    <property type="term" value="F:ADP binding"/>
    <property type="evidence" value="ECO:0007669"/>
    <property type="project" value="InterPro"/>
</dbReference>
<dbReference type="AlphaFoldDB" id="A0A8J3Q3Z7"/>
<evidence type="ECO:0000313" key="2">
    <source>
        <dbReference type="EMBL" id="GIH03329.1"/>
    </source>
</evidence>
<accession>A0A8J3Q3Z7</accession>
<dbReference type="Gene3D" id="1.10.8.430">
    <property type="entry name" value="Helical domain of apoptotic protease-activating factors"/>
    <property type="match status" value="1"/>
</dbReference>
<gene>
    <name evidence="2" type="ORF">Rhe02_13960</name>
</gene>
<dbReference type="Proteomes" id="UP000612899">
    <property type="component" value="Unassembled WGS sequence"/>
</dbReference>
<dbReference type="SUPFAM" id="SSF52540">
    <property type="entry name" value="P-loop containing nucleoside triphosphate hydrolases"/>
    <property type="match status" value="1"/>
</dbReference>
<evidence type="ECO:0000259" key="1">
    <source>
        <dbReference type="Pfam" id="PF00931"/>
    </source>
</evidence>
<dbReference type="Pfam" id="PF00931">
    <property type="entry name" value="NB-ARC"/>
    <property type="match status" value="1"/>
</dbReference>
<keyword evidence="3" id="KW-1185">Reference proteome</keyword>
<dbReference type="PANTHER" id="PTHR47691">
    <property type="entry name" value="REGULATOR-RELATED"/>
    <property type="match status" value="1"/>
</dbReference>
<dbReference type="PRINTS" id="PR00364">
    <property type="entry name" value="DISEASERSIST"/>
</dbReference>
<feature type="domain" description="NB-ARC" evidence="1">
    <location>
        <begin position="138"/>
        <end position="300"/>
    </location>
</feature>
<proteinExistence type="predicted"/>
<dbReference type="PANTHER" id="PTHR47691:SF3">
    <property type="entry name" value="HTH-TYPE TRANSCRIPTIONAL REGULATOR RV0890C-RELATED"/>
    <property type="match status" value="1"/>
</dbReference>
<comment type="caution">
    <text evidence="2">The sequence shown here is derived from an EMBL/GenBank/DDBJ whole genome shotgun (WGS) entry which is preliminary data.</text>
</comment>
<dbReference type="InterPro" id="IPR002182">
    <property type="entry name" value="NB-ARC"/>
</dbReference>
<evidence type="ECO:0000313" key="3">
    <source>
        <dbReference type="Proteomes" id="UP000612899"/>
    </source>
</evidence>